<evidence type="ECO:0000313" key="7">
    <source>
        <dbReference type="Proteomes" id="UP000827724"/>
    </source>
</evidence>
<comment type="caution">
    <text evidence="6">The sequence shown here is derived from an EMBL/GenBank/DDBJ whole genome shotgun (WGS) entry which is preliminary data.</text>
</comment>
<dbReference type="OrthoDB" id="4500971at2759"/>
<evidence type="ECO:0000256" key="2">
    <source>
        <dbReference type="ARBA" id="ARBA00009576"/>
    </source>
</evidence>
<dbReference type="PANTHER" id="PTHR42341">
    <property type="entry name" value="HYDROPHOBIN"/>
    <property type="match status" value="1"/>
</dbReference>
<organism evidence="6 7">
    <name type="scientific">Trichoderma cornu-damae</name>
    <dbReference type="NCBI Taxonomy" id="654480"/>
    <lineage>
        <taxon>Eukaryota</taxon>
        <taxon>Fungi</taxon>
        <taxon>Dikarya</taxon>
        <taxon>Ascomycota</taxon>
        <taxon>Pezizomycotina</taxon>
        <taxon>Sordariomycetes</taxon>
        <taxon>Hypocreomycetidae</taxon>
        <taxon>Hypocreales</taxon>
        <taxon>Hypocreaceae</taxon>
        <taxon>Trichoderma</taxon>
    </lineage>
</organism>
<reference evidence="6" key="1">
    <citation type="submission" date="2021-08" db="EMBL/GenBank/DDBJ databases">
        <title>Chromosome-Level Trichoderma cornu-damae using Hi-C Data.</title>
        <authorList>
            <person name="Kim C.S."/>
        </authorList>
    </citation>
    <scope>NUCLEOTIDE SEQUENCE</scope>
    <source>
        <strain evidence="6">KA19-0412C</strain>
    </source>
</reference>
<accession>A0A9P8QMX3</accession>
<feature type="region of interest" description="Disordered" evidence="4">
    <location>
        <begin position="62"/>
        <end position="89"/>
    </location>
</feature>
<name>A0A9P8QMX3_9HYPO</name>
<dbReference type="SUPFAM" id="SSF101751">
    <property type="entry name" value="Hydrophobin II, HfbII"/>
    <property type="match status" value="1"/>
</dbReference>
<dbReference type="AlphaFoldDB" id="A0A9P8QMX3"/>
<dbReference type="CDD" id="cd23508">
    <property type="entry name" value="hydrophobin_II"/>
    <property type="match status" value="1"/>
</dbReference>
<dbReference type="InterPro" id="IPR010636">
    <property type="entry name" value="Class_II_hydrophobin"/>
</dbReference>
<evidence type="ECO:0000256" key="1">
    <source>
        <dbReference type="ARBA" id="ARBA00004196"/>
    </source>
</evidence>
<feature type="signal peptide" evidence="5">
    <location>
        <begin position="1"/>
        <end position="16"/>
    </location>
</feature>
<comment type="subcellular location">
    <subcellularLocation>
        <location evidence="1">Cell envelope</location>
    </subcellularLocation>
</comment>
<evidence type="ECO:0008006" key="8">
    <source>
        <dbReference type="Google" id="ProtNLM"/>
    </source>
</evidence>
<dbReference type="InterPro" id="IPR036686">
    <property type="entry name" value="Class_II_Hydrophobin_sf"/>
</dbReference>
<evidence type="ECO:0000313" key="6">
    <source>
        <dbReference type="EMBL" id="KAH6605432.1"/>
    </source>
</evidence>
<evidence type="ECO:0000256" key="3">
    <source>
        <dbReference type="ARBA" id="ARBA00023157"/>
    </source>
</evidence>
<proteinExistence type="inferred from homology"/>
<dbReference type="GO" id="GO:0005576">
    <property type="term" value="C:extracellular region"/>
    <property type="evidence" value="ECO:0007669"/>
    <property type="project" value="InterPro"/>
</dbReference>
<keyword evidence="5" id="KW-0732">Signal</keyword>
<comment type="similarity">
    <text evidence="2">Belongs to the cerato-ulmin hydrophobin family.</text>
</comment>
<evidence type="ECO:0000256" key="5">
    <source>
        <dbReference type="SAM" id="SignalP"/>
    </source>
</evidence>
<feature type="chain" id="PRO_5040144707" description="Hydrophobin" evidence="5">
    <location>
        <begin position="17"/>
        <end position="127"/>
    </location>
</feature>
<protein>
    <recommendedName>
        <fullName evidence="8">Hydrophobin</fullName>
    </recommendedName>
</protein>
<evidence type="ECO:0000256" key="4">
    <source>
        <dbReference type="SAM" id="MobiDB-lite"/>
    </source>
</evidence>
<keyword evidence="3" id="KW-1015">Disulfide bond</keyword>
<dbReference type="PANTHER" id="PTHR42341:SF1">
    <property type="entry name" value="HYDROPHOBIN"/>
    <property type="match status" value="1"/>
</dbReference>
<feature type="compositionally biased region" description="Polar residues" evidence="4">
    <location>
        <begin position="67"/>
        <end position="89"/>
    </location>
</feature>
<dbReference type="Gene3D" id="3.20.120.10">
    <property type="entry name" value="Hydrophobin"/>
    <property type="match status" value="1"/>
</dbReference>
<dbReference type="EMBL" id="JAIWOZ010000005">
    <property type="protein sequence ID" value="KAH6605432.1"/>
    <property type="molecule type" value="Genomic_DNA"/>
</dbReference>
<keyword evidence="7" id="KW-1185">Reference proteome</keyword>
<gene>
    <name evidence="6" type="ORF">Trco_007139</name>
</gene>
<dbReference type="Pfam" id="PF06766">
    <property type="entry name" value="Hydrophobin_2"/>
    <property type="match status" value="2"/>
</dbReference>
<dbReference type="Proteomes" id="UP000827724">
    <property type="component" value="Unassembled WGS sequence"/>
</dbReference>
<sequence length="127" mass="13071">MQFLAIASLFLATAFAAPSMDSHGHGVARRHDNALCPSGLYSNPQCCNLDVLGVAGIDCVPRKDSSSKGQMTSQAVVTDKQGTAPSKPSNCKSFAGICASIGREPKCCVLPVAGQAVLCEDPVGGNF</sequence>